<reference evidence="2 3" key="1">
    <citation type="journal article" date="2019" name="Nat. Microbiol.">
        <title>Mediterranean grassland soil C-N compound turnover is dependent on rainfall and depth, and is mediated by genomically divergent microorganisms.</title>
        <authorList>
            <person name="Diamond S."/>
            <person name="Andeer P.F."/>
            <person name="Li Z."/>
            <person name="Crits-Christoph A."/>
            <person name="Burstein D."/>
            <person name="Anantharaman K."/>
            <person name="Lane K.R."/>
            <person name="Thomas B.C."/>
            <person name="Pan C."/>
            <person name="Northen T.R."/>
            <person name="Banfield J.F."/>
        </authorList>
    </citation>
    <scope>NUCLEOTIDE SEQUENCE [LARGE SCALE GENOMIC DNA]</scope>
    <source>
        <strain evidence="2">WS_2</strain>
    </source>
</reference>
<dbReference type="PROSITE" id="PS51257">
    <property type="entry name" value="PROKAR_LIPOPROTEIN"/>
    <property type="match status" value="1"/>
</dbReference>
<dbReference type="EMBL" id="VBOS01000560">
    <property type="protein sequence ID" value="TMQ46951.1"/>
    <property type="molecule type" value="Genomic_DNA"/>
</dbReference>
<organism evidence="2 3">
    <name type="scientific">Eiseniibacteriota bacterium</name>
    <dbReference type="NCBI Taxonomy" id="2212470"/>
    <lineage>
        <taxon>Bacteria</taxon>
        <taxon>Candidatus Eiseniibacteriota</taxon>
    </lineage>
</organism>
<keyword evidence="1" id="KW-0732">Signal</keyword>
<feature type="signal peptide" evidence="1">
    <location>
        <begin position="1"/>
        <end position="24"/>
    </location>
</feature>
<proteinExistence type="predicted"/>
<sequence length="398" mass="42236">MIRRTGAGAAIAGACALAAGAATAGIWSPGLGVGARIERWQSGALPERDVLVQTVTPELGYGTGAGDWAVQLLAARRYEFSRAGAGPGPSAVGAADRSSLHVGRSWSETSDAAIDARYDRTPEILDVPERTAFVPGDVTRWVGSARASLWRLEGEGRVQGWSYSARGADDASSFAWSARFLPVLGRDGAWFIGWHERRLELGGQTAVRSRMATLGVRRRLTPLLAGELEVGGAAADYRDGARERGPALILGLTGASGAQSLTTRWTLEPDLATGFSAEIGHELGDGRLWARGESLLDVEGGVYRVPTITRRLTLGAQDTLARSTVLGCQAGCTRAAPHHFAGEGTQSARASAWLARRLSPWLVGRGEWSYLRLLASEGAAVTPQHRARFDVTLTAAWD</sequence>
<feature type="chain" id="PRO_5022171175" description="Capsule assembly Wzi family protein" evidence="1">
    <location>
        <begin position="25"/>
        <end position="398"/>
    </location>
</feature>
<comment type="caution">
    <text evidence="2">The sequence shown here is derived from an EMBL/GenBank/DDBJ whole genome shotgun (WGS) entry which is preliminary data.</text>
</comment>
<evidence type="ECO:0000313" key="2">
    <source>
        <dbReference type="EMBL" id="TMQ46951.1"/>
    </source>
</evidence>
<dbReference type="AlphaFoldDB" id="A0A538S6H3"/>
<dbReference type="Proteomes" id="UP000317716">
    <property type="component" value="Unassembled WGS sequence"/>
</dbReference>
<evidence type="ECO:0000256" key="1">
    <source>
        <dbReference type="SAM" id="SignalP"/>
    </source>
</evidence>
<gene>
    <name evidence="2" type="ORF">E6K72_14470</name>
</gene>
<name>A0A538S6H3_UNCEI</name>
<accession>A0A538S6H3</accession>
<evidence type="ECO:0000313" key="3">
    <source>
        <dbReference type="Proteomes" id="UP000317716"/>
    </source>
</evidence>
<evidence type="ECO:0008006" key="4">
    <source>
        <dbReference type="Google" id="ProtNLM"/>
    </source>
</evidence>
<protein>
    <recommendedName>
        <fullName evidence="4">Capsule assembly Wzi family protein</fullName>
    </recommendedName>
</protein>